<dbReference type="GeneID" id="30024807"/>
<keyword evidence="2" id="KW-0479">Metal-binding</keyword>
<dbReference type="CDD" id="cd04666">
    <property type="entry name" value="NUDIX_DIPP2_like_Nudt4"/>
    <property type="match status" value="1"/>
</dbReference>
<proteinExistence type="predicted"/>
<dbReference type="GO" id="GO:0000298">
    <property type="term" value="F:endopolyphosphatase activity"/>
    <property type="evidence" value="ECO:0007669"/>
    <property type="project" value="TreeGrafter"/>
</dbReference>
<feature type="compositionally biased region" description="Basic and acidic residues" evidence="5">
    <location>
        <begin position="44"/>
        <end position="58"/>
    </location>
</feature>
<dbReference type="PANTHER" id="PTHR12629">
    <property type="entry name" value="DIPHOSPHOINOSITOL POLYPHOSPHATE PHOSPHOHYDROLASE"/>
    <property type="match status" value="1"/>
</dbReference>
<comment type="cofactor">
    <cofactor evidence="1">
        <name>Mg(2+)</name>
        <dbReference type="ChEBI" id="CHEBI:18420"/>
    </cofactor>
</comment>
<dbReference type="GO" id="GO:0046872">
    <property type="term" value="F:metal ion binding"/>
    <property type="evidence" value="ECO:0007669"/>
    <property type="project" value="UniProtKB-KW"/>
</dbReference>
<dbReference type="PROSITE" id="PS00893">
    <property type="entry name" value="NUDIX_BOX"/>
    <property type="match status" value="1"/>
</dbReference>
<protein>
    <submittedName>
        <fullName evidence="7">NUDIX hydrolase domain protein</fullName>
    </submittedName>
</protein>
<dbReference type="GO" id="GO:1901909">
    <property type="term" value="P:diadenosine hexaphosphate catabolic process"/>
    <property type="evidence" value="ECO:0007669"/>
    <property type="project" value="TreeGrafter"/>
</dbReference>
<dbReference type="InterPro" id="IPR020084">
    <property type="entry name" value="NUDIX_hydrolase_CS"/>
</dbReference>
<keyword evidence="8" id="KW-1185">Reference proteome</keyword>
<dbReference type="OrthoDB" id="2011998at2759"/>
<dbReference type="GO" id="GO:0034432">
    <property type="term" value="F:bis(5'-adenosyl)-pentaphosphatase activity"/>
    <property type="evidence" value="ECO:0007669"/>
    <property type="project" value="TreeGrafter"/>
</dbReference>
<name>A0A162I9E0_CORFA</name>
<feature type="region of interest" description="Disordered" evidence="5">
    <location>
        <begin position="44"/>
        <end position="79"/>
    </location>
</feature>
<dbReference type="GO" id="GO:0005634">
    <property type="term" value="C:nucleus"/>
    <property type="evidence" value="ECO:0007669"/>
    <property type="project" value="TreeGrafter"/>
</dbReference>
<dbReference type="GO" id="GO:0008486">
    <property type="term" value="F:diphosphoinositol-polyphosphate diphosphatase activity"/>
    <property type="evidence" value="ECO:0007669"/>
    <property type="project" value="TreeGrafter"/>
</dbReference>
<feature type="compositionally biased region" description="Polar residues" evidence="5">
    <location>
        <begin position="1"/>
        <end position="13"/>
    </location>
</feature>
<dbReference type="GO" id="GO:1901911">
    <property type="term" value="P:adenosine 5'-(hexahydrogen pentaphosphate) catabolic process"/>
    <property type="evidence" value="ECO:0007669"/>
    <property type="project" value="TreeGrafter"/>
</dbReference>
<comment type="caution">
    <text evidence="7">The sequence shown here is derived from an EMBL/GenBank/DDBJ whole genome shotgun (WGS) entry which is preliminary data.</text>
</comment>
<feature type="compositionally biased region" description="Low complexity" evidence="5">
    <location>
        <begin position="59"/>
        <end position="70"/>
    </location>
</feature>
<dbReference type="InterPro" id="IPR000086">
    <property type="entry name" value="NUDIX_hydrolase_dom"/>
</dbReference>
<accession>A0A162I9E0</accession>
<dbReference type="GO" id="GO:0034431">
    <property type="term" value="F:bis(5'-adenosyl)-hexaphosphatase activity"/>
    <property type="evidence" value="ECO:0007669"/>
    <property type="project" value="TreeGrafter"/>
</dbReference>
<keyword evidence="3 7" id="KW-0378">Hydrolase</keyword>
<dbReference type="Pfam" id="PF00293">
    <property type="entry name" value="NUDIX"/>
    <property type="match status" value="1"/>
</dbReference>
<dbReference type="EMBL" id="AZHB01000031">
    <property type="protein sequence ID" value="OAA54035.1"/>
    <property type="molecule type" value="Genomic_DNA"/>
</dbReference>
<dbReference type="PROSITE" id="PS51462">
    <property type="entry name" value="NUDIX"/>
    <property type="match status" value="1"/>
</dbReference>
<dbReference type="GO" id="GO:0071543">
    <property type="term" value="P:diphosphoinositol polyphosphate metabolic process"/>
    <property type="evidence" value="ECO:0007669"/>
    <property type="project" value="TreeGrafter"/>
</dbReference>
<feature type="region of interest" description="Disordered" evidence="5">
    <location>
        <begin position="1"/>
        <end position="23"/>
    </location>
</feature>
<dbReference type="InterPro" id="IPR047198">
    <property type="entry name" value="DDP-like_NUDIX"/>
</dbReference>
<reference evidence="7 8" key="1">
    <citation type="journal article" date="2016" name="Genome Biol. Evol.">
        <title>Divergent and convergent evolution of fungal pathogenicity.</title>
        <authorList>
            <person name="Shang Y."/>
            <person name="Xiao G."/>
            <person name="Zheng P."/>
            <person name="Cen K."/>
            <person name="Zhan S."/>
            <person name="Wang C."/>
        </authorList>
    </citation>
    <scope>NUCLEOTIDE SEQUENCE [LARGE SCALE GENOMIC DNA]</scope>
    <source>
        <strain evidence="7 8">ARSEF 2679</strain>
    </source>
</reference>
<evidence type="ECO:0000313" key="7">
    <source>
        <dbReference type="EMBL" id="OAA54035.1"/>
    </source>
</evidence>
<dbReference type="Gene3D" id="3.90.79.10">
    <property type="entry name" value="Nucleoside Triphosphate Pyrophosphohydrolase"/>
    <property type="match status" value="1"/>
</dbReference>
<dbReference type="GO" id="GO:1901907">
    <property type="term" value="P:diadenosine pentaphosphate catabolic process"/>
    <property type="evidence" value="ECO:0007669"/>
    <property type="project" value="TreeGrafter"/>
</dbReference>
<evidence type="ECO:0000256" key="1">
    <source>
        <dbReference type="ARBA" id="ARBA00001946"/>
    </source>
</evidence>
<evidence type="ECO:0000256" key="5">
    <source>
        <dbReference type="SAM" id="MobiDB-lite"/>
    </source>
</evidence>
<dbReference type="InterPro" id="IPR015797">
    <property type="entry name" value="NUDIX_hydrolase-like_dom_sf"/>
</dbReference>
<dbReference type="SUPFAM" id="SSF55811">
    <property type="entry name" value="Nudix"/>
    <property type="match status" value="1"/>
</dbReference>
<evidence type="ECO:0000259" key="6">
    <source>
        <dbReference type="PROSITE" id="PS51462"/>
    </source>
</evidence>
<keyword evidence="4" id="KW-0460">Magnesium</keyword>
<dbReference type="PANTHER" id="PTHR12629:SF0">
    <property type="entry name" value="DIPHOSPHOINOSITOL-POLYPHOSPHATE DIPHOSPHATASE"/>
    <property type="match status" value="1"/>
</dbReference>
<organism evidence="7 8">
    <name type="scientific">Cordyceps fumosorosea (strain ARSEF 2679)</name>
    <name type="common">Isaria fumosorosea</name>
    <dbReference type="NCBI Taxonomy" id="1081104"/>
    <lineage>
        <taxon>Eukaryota</taxon>
        <taxon>Fungi</taxon>
        <taxon>Dikarya</taxon>
        <taxon>Ascomycota</taxon>
        <taxon>Pezizomycotina</taxon>
        <taxon>Sordariomycetes</taxon>
        <taxon>Hypocreomycetidae</taxon>
        <taxon>Hypocreales</taxon>
        <taxon>Cordycipitaceae</taxon>
        <taxon>Cordyceps</taxon>
    </lineage>
</organism>
<evidence type="ECO:0000256" key="4">
    <source>
        <dbReference type="ARBA" id="ARBA00022842"/>
    </source>
</evidence>
<dbReference type="GO" id="GO:0005737">
    <property type="term" value="C:cytoplasm"/>
    <property type="evidence" value="ECO:0007669"/>
    <property type="project" value="TreeGrafter"/>
</dbReference>
<gene>
    <name evidence="7" type="ORF">ISF_08515</name>
</gene>
<evidence type="ECO:0000256" key="2">
    <source>
        <dbReference type="ARBA" id="ARBA00022723"/>
    </source>
</evidence>
<sequence>MSGLNSTDTNGRSMESRVGRSKQLYNSKGFRRVAGVVPLSPDKERVLLIRSKPTESKLTESTGSTESTKGWVLPKGGWESDETCQQAAVREAWEEAGIEVEVEASPDIIEEQHCRKLSKGQSEYNFFQGTVLERHDKWPEHEKREREWFTISQAMEILKTRPELQEALKSSILSHAVEALTPQPERQEALKSAIAARKSSIAALNDSLAAGKSSTAALKNGPEPQEALECSIEALQASITALKSSIFSQAIEALKNRPDLQVLLKEFQN</sequence>
<dbReference type="STRING" id="1081104.A0A162I9E0"/>
<dbReference type="Proteomes" id="UP000076744">
    <property type="component" value="Unassembled WGS sequence"/>
</dbReference>
<feature type="domain" description="Nudix hydrolase" evidence="6">
    <location>
        <begin position="29"/>
        <end position="172"/>
    </location>
</feature>
<dbReference type="RefSeq" id="XP_018700718.1">
    <property type="nucleotide sequence ID" value="XM_018852118.1"/>
</dbReference>
<evidence type="ECO:0000313" key="8">
    <source>
        <dbReference type="Proteomes" id="UP000076744"/>
    </source>
</evidence>
<evidence type="ECO:0000256" key="3">
    <source>
        <dbReference type="ARBA" id="ARBA00022801"/>
    </source>
</evidence>
<dbReference type="AlphaFoldDB" id="A0A162I9E0"/>